<evidence type="ECO:0000313" key="6">
    <source>
        <dbReference type="Proteomes" id="UP000077469"/>
    </source>
</evidence>
<sequence>MKRVRVGIVGAGFIAKIHMAAFRQNHQIVDVVGVCAGHRENAERFAKQHGIAHVFDNFEQLCSSPDVDVVDVCTPTSLHDDVILCAVENHKHVICEKPLTGYFGEDMPEVEEVGKISKTHMYEKVKEKVALLEDKIKKANVKFMYAENWVYAPAIEKMKRMLKASDMVCFELRAECSHSGSQATYSRRWKTSGGGSLIRLGSHPIATVIHLKHYEGYVRDGKPIKPKAVLADIANLTKMEALKDKPCYVVSSWQDVEDWSVVILEFEDGSRATVFSTDVSLGGVKNRIELYGSKGMILANITPNNAMVAFAPNESVWGDEYISEKLETKAGYSFPSPDEFWTRGYPQEMADFAMAVLEDRSVLSGFDLAKETMLVMYAAYASAELGKRVFIG</sequence>
<feature type="domain" description="Gfo/Idh/MocA-like oxidoreductase N-terminal" evidence="3">
    <location>
        <begin position="4"/>
        <end position="101"/>
    </location>
</feature>
<keyword evidence="2" id="KW-0560">Oxidoreductase</keyword>
<keyword evidence="6" id="KW-1185">Reference proteome</keyword>
<dbReference type="GO" id="GO:0016491">
    <property type="term" value="F:oxidoreductase activity"/>
    <property type="evidence" value="ECO:0007669"/>
    <property type="project" value="UniProtKB-KW"/>
</dbReference>
<evidence type="ECO:0000313" key="5">
    <source>
        <dbReference type="EMBL" id="AJC74461.1"/>
    </source>
</evidence>
<dbReference type="STRING" id="1123384.AJ81_10020"/>
<dbReference type="EMBL" id="CP007141">
    <property type="protein sequence ID" value="AJC74461.1"/>
    <property type="molecule type" value="Genomic_DNA"/>
</dbReference>
<name>A0A0X1KTB2_9THEM</name>
<gene>
    <name evidence="5" type="ORF">AJ81_10020</name>
</gene>
<dbReference type="PaxDb" id="1123384-AJ81_10020"/>
<protein>
    <submittedName>
        <fullName evidence="5">Oxidoreductase</fullName>
    </submittedName>
</protein>
<dbReference type="Pfam" id="PF22725">
    <property type="entry name" value="GFO_IDH_MocA_C3"/>
    <property type="match status" value="1"/>
</dbReference>
<dbReference type="KEGG" id="phy:AJ81_10020"/>
<dbReference type="Gene3D" id="3.40.50.720">
    <property type="entry name" value="NAD(P)-binding Rossmann-like Domain"/>
    <property type="match status" value="1"/>
</dbReference>
<dbReference type="PANTHER" id="PTHR42840">
    <property type="entry name" value="NAD(P)-BINDING ROSSMANN-FOLD SUPERFAMILY PROTEIN-RELATED"/>
    <property type="match status" value="1"/>
</dbReference>
<organism evidence="5 6">
    <name type="scientific">Pseudothermotoga hypogea DSM 11164 = NBRC 106472</name>
    <dbReference type="NCBI Taxonomy" id="1123384"/>
    <lineage>
        <taxon>Bacteria</taxon>
        <taxon>Thermotogati</taxon>
        <taxon>Thermotogota</taxon>
        <taxon>Thermotogae</taxon>
        <taxon>Thermotogales</taxon>
        <taxon>Thermotogaceae</taxon>
        <taxon>Pseudothermotoga</taxon>
    </lineage>
</organism>
<reference evidence="5 6" key="1">
    <citation type="submission" date="2014-01" db="EMBL/GenBank/DDBJ databases">
        <title>Genome sequencing of Thermotog hypogea.</title>
        <authorList>
            <person name="Zhang X."/>
            <person name="Alvare G."/>
            <person name="Fristensky B."/>
            <person name="Chen L."/>
            <person name="Suen T."/>
            <person name="Chen Q."/>
            <person name="Ma K."/>
        </authorList>
    </citation>
    <scope>NUCLEOTIDE SEQUENCE [LARGE SCALE GENOMIC DNA]</scope>
    <source>
        <strain evidence="5 6">DSM 11164</strain>
    </source>
</reference>
<dbReference type="GO" id="GO:0000166">
    <property type="term" value="F:nucleotide binding"/>
    <property type="evidence" value="ECO:0007669"/>
    <property type="project" value="InterPro"/>
</dbReference>
<dbReference type="Proteomes" id="UP000077469">
    <property type="component" value="Chromosome"/>
</dbReference>
<evidence type="ECO:0000256" key="1">
    <source>
        <dbReference type="ARBA" id="ARBA00010928"/>
    </source>
</evidence>
<comment type="similarity">
    <text evidence="1">Belongs to the Gfo/Idh/MocA family.</text>
</comment>
<dbReference type="SUPFAM" id="SSF55347">
    <property type="entry name" value="Glyceraldehyde-3-phosphate dehydrogenase-like, C-terminal domain"/>
    <property type="match status" value="1"/>
</dbReference>
<evidence type="ECO:0000259" key="3">
    <source>
        <dbReference type="Pfam" id="PF01408"/>
    </source>
</evidence>
<dbReference type="InterPro" id="IPR055170">
    <property type="entry name" value="GFO_IDH_MocA-like_dom"/>
</dbReference>
<dbReference type="Gene3D" id="3.30.360.10">
    <property type="entry name" value="Dihydrodipicolinate Reductase, domain 2"/>
    <property type="match status" value="1"/>
</dbReference>
<evidence type="ECO:0000259" key="4">
    <source>
        <dbReference type="Pfam" id="PF22725"/>
    </source>
</evidence>
<dbReference type="Pfam" id="PF01408">
    <property type="entry name" value="GFO_IDH_MocA"/>
    <property type="match status" value="1"/>
</dbReference>
<dbReference type="RefSeq" id="WP_031502606.1">
    <property type="nucleotide sequence ID" value="NC_022795.1"/>
</dbReference>
<dbReference type="OrthoDB" id="40945at2"/>
<accession>A0A0X1KTB2</accession>
<dbReference type="SUPFAM" id="SSF51735">
    <property type="entry name" value="NAD(P)-binding Rossmann-fold domains"/>
    <property type="match status" value="1"/>
</dbReference>
<feature type="domain" description="GFO/IDH/MocA-like oxidoreductase" evidence="4">
    <location>
        <begin position="173"/>
        <end position="297"/>
    </location>
</feature>
<dbReference type="InterPro" id="IPR000683">
    <property type="entry name" value="Gfo/Idh/MocA-like_OxRdtase_N"/>
</dbReference>
<dbReference type="PATRIC" id="fig|1123384.7.peg.2011"/>
<dbReference type="AlphaFoldDB" id="A0A0X1KTB2"/>
<proteinExistence type="inferred from homology"/>
<dbReference type="InterPro" id="IPR036291">
    <property type="entry name" value="NAD(P)-bd_dom_sf"/>
</dbReference>
<evidence type="ECO:0000256" key="2">
    <source>
        <dbReference type="ARBA" id="ARBA00023002"/>
    </source>
</evidence>
<dbReference type="PANTHER" id="PTHR42840:SF3">
    <property type="entry name" value="BINDING ROSSMANN FOLD OXIDOREDUCTASE, PUTATIVE (AFU_ORTHOLOGUE AFUA_2G10240)-RELATED"/>
    <property type="match status" value="1"/>
</dbReference>